<protein>
    <submittedName>
        <fullName evidence="6">ATP11 protein-domain-containing protein</fullName>
    </submittedName>
</protein>
<dbReference type="GO" id="GO:0033615">
    <property type="term" value="P:mitochondrial proton-transporting ATP synthase complex assembly"/>
    <property type="evidence" value="ECO:0007669"/>
    <property type="project" value="TreeGrafter"/>
</dbReference>
<dbReference type="InterPro" id="IPR010591">
    <property type="entry name" value="ATP11"/>
</dbReference>
<evidence type="ECO:0000256" key="1">
    <source>
        <dbReference type="ARBA" id="ARBA00004173"/>
    </source>
</evidence>
<dbReference type="EMBL" id="ML213627">
    <property type="protein sequence ID" value="TFK34828.1"/>
    <property type="molecule type" value="Genomic_DNA"/>
</dbReference>
<evidence type="ECO:0000256" key="2">
    <source>
        <dbReference type="ARBA" id="ARBA00009116"/>
    </source>
</evidence>
<keyword evidence="4" id="KW-0496">Mitochondrion</keyword>
<dbReference type="STRING" id="68775.A0A5C3LSD7"/>
<keyword evidence="7" id="KW-1185">Reference proteome</keyword>
<comment type="similarity">
    <text evidence="2">Belongs to the ATP11 family.</text>
</comment>
<evidence type="ECO:0000256" key="5">
    <source>
        <dbReference type="SAM" id="MobiDB-lite"/>
    </source>
</evidence>
<dbReference type="GO" id="GO:0005739">
    <property type="term" value="C:mitochondrion"/>
    <property type="evidence" value="ECO:0007669"/>
    <property type="project" value="UniProtKB-SubCell"/>
</dbReference>
<accession>A0A5C3LSD7</accession>
<dbReference type="OrthoDB" id="16535at2759"/>
<feature type="compositionally biased region" description="Low complexity" evidence="5">
    <location>
        <begin position="91"/>
        <end position="102"/>
    </location>
</feature>
<evidence type="ECO:0000256" key="4">
    <source>
        <dbReference type="ARBA" id="ARBA00023128"/>
    </source>
</evidence>
<keyword evidence="3" id="KW-0809">Transit peptide</keyword>
<sequence>MHRRVLSRVCCPSRNSLFLSSSFSHSYIWRRTITNAPRTVDYESRYAEKLKQRAKERGLSVEELKAKAREQEEEAKKTLREAREKDRENKAAAAASAQGNARVSTAESTSPAPEIAKERKDSSPIKPLSSILNIPKILSTPHTPEQISALWNAYHLSRSGGTGRGFICASIPLPLYERMSSIGGKYPAFVVPLPRPKTTEELKEQEGKEKVEGESDVAYEFYFLQWDFHEAPAIPRAVEDPFLPPKRTTEDGKMNPHVSTVLFTPLQEYKLRNSFATPYMVLTHYTDLTASHGVVLLRGEITAGGGEHFLLSQADAQLLAMSIQKFYLWAEGKEGGNEREGERLLSLFHEKPEEFKWEELLKFASWTL</sequence>
<proteinExistence type="inferred from homology"/>
<dbReference type="Proteomes" id="UP000308652">
    <property type="component" value="Unassembled WGS sequence"/>
</dbReference>
<dbReference type="PANTHER" id="PTHR13126:SF0">
    <property type="entry name" value="ATP SYNTHASE MITOCHONDRIAL F1 COMPLEX ASSEMBLY FACTOR 1"/>
    <property type="match status" value="1"/>
</dbReference>
<feature type="compositionally biased region" description="Basic and acidic residues" evidence="5">
    <location>
        <begin position="67"/>
        <end position="90"/>
    </location>
</feature>
<feature type="region of interest" description="Disordered" evidence="5">
    <location>
        <begin position="67"/>
        <end position="127"/>
    </location>
</feature>
<reference evidence="6 7" key="1">
    <citation type="journal article" date="2019" name="Nat. Ecol. Evol.">
        <title>Megaphylogeny resolves global patterns of mushroom evolution.</title>
        <authorList>
            <person name="Varga T."/>
            <person name="Krizsan K."/>
            <person name="Foldi C."/>
            <person name="Dima B."/>
            <person name="Sanchez-Garcia M."/>
            <person name="Sanchez-Ramirez S."/>
            <person name="Szollosi G.J."/>
            <person name="Szarkandi J.G."/>
            <person name="Papp V."/>
            <person name="Albert L."/>
            <person name="Andreopoulos W."/>
            <person name="Angelini C."/>
            <person name="Antonin V."/>
            <person name="Barry K.W."/>
            <person name="Bougher N.L."/>
            <person name="Buchanan P."/>
            <person name="Buyck B."/>
            <person name="Bense V."/>
            <person name="Catcheside P."/>
            <person name="Chovatia M."/>
            <person name="Cooper J."/>
            <person name="Damon W."/>
            <person name="Desjardin D."/>
            <person name="Finy P."/>
            <person name="Geml J."/>
            <person name="Haridas S."/>
            <person name="Hughes K."/>
            <person name="Justo A."/>
            <person name="Karasinski D."/>
            <person name="Kautmanova I."/>
            <person name="Kiss B."/>
            <person name="Kocsube S."/>
            <person name="Kotiranta H."/>
            <person name="LaButti K.M."/>
            <person name="Lechner B.E."/>
            <person name="Liimatainen K."/>
            <person name="Lipzen A."/>
            <person name="Lukacs Z."/>
            <person name="Mihaltcheva S."/>
            <person name="Morgado L.N."/>
            <person name="Niskanen T."/>
            <person name="Noordeloos M.E."/>
            <person name="Ohm R.A."/>
            <person name="Ortiz-Santana B."/>
            <person name="Ovrebo C."/>
            <person name="Racz N."/>
            <person name="Riley R."/>
            <person name="Savchenko A."/>
            <person name="Shiryaev A."/>
            <person name="Soop K."/>
            <person name="Spirin V."/>
            <person name="Szebenyi C."/>
            <person name="Tomsovsky M."/>
            <person name="Tulloss R.E."/>
            <person name="Uehling J."/>
            <person name="Grigoriev I.V."/>
            <person name="Vagvolgyi C."/>
            <person name="Papp T."/>
            <person name="Martin F.M."/>
            <person name="Miettinen O."/>
            <person name="Hibbett D.S."/>
            <person name="Nagy L.G."/>
        </authorList>
    </citation>
    <scope>NUCLEOTIDE SEQUENCE [LARGE SCALE GENOMIC DNA]</scope>
    <source>
        <strain evidence="6 7">CBS 166.37</strain>
    </source>
</reference>
<gene>
    <name evidence="6" type="ORF">BDQ12DRAFT_688918</name>
</gene>
<evidence type="ECO:0000313" key="7">
    <source>
        <dbReference type="Proteomes" id="UP000308652"/>
    </source>
</evidence>
<comment type="subcellular location">
    <subcellularLocation>
        <location evidence="1">Mitochondrion</location>
    </subcellularLocation>
</comment>
<dbReference type="Pfam" id="PF06644">
    <property type="entry name" value="ATP11"/>
    <property type="match status" value="1"/>
</dbReference>
<dbReference type="AlphaFoldDB" id="A0A5C3LSD7"/>
<evidence type="ECO:0000313" key="6">
    <source>
        <dbReference type="EMBL" id="TFK34828.1"/>
    </source>
</evidence>
<name>A0A5C3LSD7_9AGAR</name>
<evidence type="ECO:0000256" key="3">
    <source>
        <dbReference type="ARBA" id="ARBA00022946"/>
    </source>
</evidence>
<organism evidence="6 7">
    <name type="scientific">Crucibulum laeve</name>
    <dbReference type="NCBI Taxonomy" id="68775"/>
    <lineage>
        <taxon>Eukaryota</taxon>
        <taxon>Fungi</taxon>
        <taxon>Dikarya</taxon>
        <taxon>Basidiomycota</taxon>
        <taxon>Agaricomycotina</taxon>
        <taxon>Agaricomycetes</taxon>
        <taxon>Agaricomycetidae</taxon>
        <taxon>Agaricales</taxon>
        <taxon>Agaricineae</taxon>
        <taxon>Nidulariaceae</taxon>
        <taxon>Crucibulum</taxon>
    </lineage>
</organism>
<dbReference type="PANTHER" id="PTHR13126">
    <property type="entry name" value="CHAPERONE ATP11"/>
    <property type="match status" value="1"/>
</dbReference>